<protein>
    <submittedName>
        <fullName evidence="2">Uncharacterized protein</fullName>
    </submittedName>
</protein>
<dbReference type="RefSeq" id="WP_147333414.1">
    <property type="nucleotide sequence ID" value="NZ_CP061725.1"/>
</dbReference>
<gene>
    <name evidence="2" type="ORF">D0Q02_07505</name>
</gene>
<dbReference type="Proteomes" id="UP000262621">
    <property type="component" value="Unassembled WGS sequence"/>
</dbReference>
<evidence type="ECO:0000313" key="2">
    <source>
        <dbReference type="EMBL" id="RFS47000.1"/>
    </source>
</evidence>
<proteinExistence type="predicted"/>
<accession>A0A372G2Q4</accession>
<feature type="region of interest" description="Disordered" evidence="1">
    <location>
        <begin position="1"/>
        <end position="20"/>
    </location>
</feature>
<sequence>MSRPTLDPAVTTPRPTVPAPSSLMSAIRTRMAGAGWHHQRDAAMGRETWTEPTLPAGQREPRSIVVDEVFAAAGGRVIEACNGHERLMLRCVGDTDPAMVLVTLDVWRMLPNLAATPTAREAVATNG</sequence>
<dbReference type="EMBL" id="QVFU01000005">
    <property type="protein sequence ID" value="RFS47000.1"/>
    <property type="molecule type" value="Genomic_DNA"/>
</dbReference>
<comment type="caution">
    <text evidence="2">The sequence shown here is derived from an EMBL/GenBank/DDBJ whole genome shotgun (WGS) entry which is preliminary data.</text>
</comment>
<reference evidence="2 3" key="1">
    <citation type="submission" date="2018-08" db="EMBL/GenBank/DDBJ databases">
        <title>Verrucosispora craniellae sp. nov., isolated from a marine sponge in the South China Sea.</title>
        <authorList>
            <person name="Li L."/>
            <person name="Lin H.W."/>
        </authorList>
    </citation>
    <scope>NUCLEOTIDE SEQUENCE [LARGE SCALE GENOMIC DNA]</scope>
    <source>
        <strain evidence="2 3">LHW63014</strain>
    </source>
</reference>
<evidence type="ECO:0000313" key="3">
    <source>
        <dbReference type="Proteomes" id="UP000262621"/>
    </source>
</evidence>
<name>A0A372G2Q4_9ACTN</name>
<keyword evidence="3" id="KW-1185">Reference proteome</keyword>
<organism evidence="2 3">
    <name type="scientific">Micromonospora craniellae</name>
    <dbReference type="NCBI Taxonomy" id="2294034"/>
    <lineage>
        <taxon>Bacteria</taxon>
        <taxon>Bacillati</taxon>
        <taxon>Actinomycetota</taxon>
        <taxon>Actinomycetes</taxon>
        <taxon>Micromonosporales</taxon>
        <taxon>Micromonosporaceae</taxon>
        <taxon>Micromonospora</taxon>
    </lineage>
</organism>
<dbReference type="AlphaFoldDB" id="A0A372G2Q4"/>
<feature type="region of interest" description="Disordered" evidence="1">
    <location>
        <begin position="34"/>
        <end position="60"/>
    </location>
</feature>
<evidence type="ECO:0000256" key="1">
    <source>
        <dbReference type="SAM" id="MobiDB-lite"/>
    </source>
</evidence>
<dbReference type="OrthoDB" id="3407955at2"/>